<keyword evidence="1" id="KW-0732">Signal</keyword>
<evidence type="ECO:0000256" key="1">
    <source>
        <dbReference type="SAM" id="SignalP"/>
    </source>
</evidence>
<dbReference type="OMA" id="SSHTSIC"/>
<protein>
    <submittedName>
        <fullName evidence="3">Putative reverse transcriptase zinc-binding domain-containing protein</fullName>
    </submittedName>
</protein>
<keyword evidence="3" id="KW-0808">Transferase</keyword>
<reference evidence="4" key="1">
    <citation type="journal article" date="2017" name="Nature">
        <title>The sunflower genome provides insights into oil metabolism, flowering and Asterid evolution.</title>
        <authorList>
            <person name="Badouin H."/>
            <person name="Gouzy J."/>
            <person name="Grassa C.J."/>
            <person name="Murat F."/>
            <person name="Staton S.E."/>
            <person name="Cottret L."/>
            <person name="Lelandais-Briere C."/>
            <person name="Owens G.L."/>
            <person name="Carrere S."/>
            <person name="Mayjonade B."/>
            <person name="Legrand L."/>
            <person name="Gill N."/>
            <person name="Kane N.C."/>
            <person name="Bowers J.E."/>
            <person name="Hubner S."/>
            <person name="Bellec A."/>
            <person name="Berard A."/>
            <person name="Berges H."/>
            <person name="Blanchet N."/>
            <person name="Boniface M.C."/>
            <person name="Brunel D."/>
            <person name="Catrice O."/>
            <person name="Chaidir N."/>
            <person name="Claudel C."/>
            <person name="Donnadieu C."/>
            <person name="Faraut T."/>
            <person name="Fievet G."/>
            <person name="Helmstetter N."/>
            <person name="King M."/>
            <person name="Knapp S.J."/>
            <person name="Lai Z."/>
            <person name="Le Paslier M.C."/>
            <person name="Lippi Y."/>
            <person name="Lorenzon L."/>
            <person name="Mandel J.R."/>
            <person name="Marage G."/>
            <person name="Marchand G."/>
            <person name="Marquand E."/>
            <person name="Bret-Mestries E."/>
            <person name="Morien E."/>
            <person name="Nambeesan S."/>
            <person name="Nguyen T."/>
            <person name="Pegot-Espagnet P."/>
            <person name="Pouilly N."/>
            <person name="Raftis F."/>
            <person name="Sallet E."/>
            <person name="Schiex T."/>
            <person name="Thomas J."/>
            <person name="Vandecasteele C."/>
            <person name="Vares D."/>
            <person name="Vear F."/>
            <person name="Vautrin S."/>
            <person name="Crespi M."/>
            <person name="Mangin B."/>
            <person name="Burke J.M."/>
            <person name="Salse J."/>
            <person name="Munos S."/>
            <person name="Vincourt P."/>
            <person name="Rieseberg L.H."/>
            <person name="Langlade N.B."/>
        </authorList>
    </citation>
    <scope>NUCLEOTIDE SEQUENCE [LARGE SCALE GENOMIC DNA]</scope>
    <source>
        <strain evidence="4">cv. SF193</strain>
    </source>
</reference>
<feature type="chain" id="PRO_5013100866" evidence="1">
    <location>
        <begin position="18"/>
        <end position="182"/>
    </location>
</feature>
<dbReference type="InterPro" id="IPR026960">
    <property type="entry name" value="RVT-Znf"/>
</dbReference>
<feature type="domain" description="Reverse transcriptase zinc-binding" evidence="2">
    <location>
        <begin position="51"/>
        <end position="131"/>
    </location>
</feature>
<keyword evidence="3" id="KW-0548">Nucleotidyltransferase</keyword>
<sequence length="182" mass="20891">MSPTLTIFPLLVLSSHTSICPRLLSNVSLTDEGDKWSWSLDSNGLFSVSGLRTCLVQNNQTAAATVYSWNRWIPLKVNFLVWRLNLNRLSTRVSLLRRGVQVPSALCELCRDEEESTEDVFCTCPFTQKVWDGIARWCRLPAIYFFFLAWVINYHVHVLGSKVWKQLIYSGLSNNDLVYLVE</sequence>
<evidence type="ECO:0000259" key="2">
    <source>
        <dbReference type="Pfam" id="PF13966"/>
    </source>
</evidence>
<feature type="signal peptide" evidence="1">
    <location>
        <begin position="1"/>
        <end position="17"/>
    </location>
</feature>
<dbReference type="AlphaFoldDB" id="A0A251UX75"/>
<keyword evidence="3" id="KW-0695">RNA-directed DNA polymerase</keyword>
<keyword evidence="4" id="KW-1185">Reference proteome</keyword>
<dbReference type="GO" id="GO:0003964">
    <property type="term" value="F:RNA-directed DNA polymerase activity"/>
    <property type="evidence" value="ECO:0007669"/>
    <property type="project" value="UniProtKB-KW"/>
</dbReference>
<dbReference type="InParanoid" id="A0A251UX75"/>
<dbReference type="EMBL" id="CM007893">
    <property type="protein sequence ID" value="OTG27714.1"/>
    <property type="molecule type" value="Genomic_DNA"/>
</dbReference>
<organism evidence="3 4">
    <name type="scientific">Helianthus annuus</name>
    <name type="common">Common sunflower</name>
    <dbReference type="NCBI Taxonomy" id="4232"/>
    <lineage>
        <taxon>Eukaryota</taxon>
        <taxon>Viridiplantae</taxon>
        <taxon>Streptophyta</taxon>
        <taxon>Embryophyta</taxon>
        <taxon>Tracheophyta</taxon>
        <taxon>Spermatophyta</taxon>
        <taxon>Magnoliopsida</taxon>
        <taxon>eudicotyledons</taxon>
        <taxon>Gunneridae</taxon>
        <taxon>Pentapetalae</taxon>
        <taxon>asterids</taxon>
        <taxon>campanulids</taxon>
        <taxon>Asterales</taxon>
        <taxon>Asteraceae</taxon>
        <taxon>Asteroideae</taxon>
        <taxon>Heliantheae alliance</taxon>
        <taxon>Heliantheae</taxon>
        <taxon>Helianthus</taxon>
    </lineage>
</organism>
<evidence type="ECO:0000313" key="4">
    <source>
        <dbReference type="Proteomes" id="UP000215914"/>
    </source>
</evidence>
<dbReference type="Pfam" id="PF13966">
    <property type="entry name" value="zf-RVT"/>
    <property type="match status" value="1"/>
</dbReference>
<name>A0A251UX75_HELAN</name>
<proteinExistence type="predicted"/>
<evidence type="ECO:0000313" key="3">
    <source>
        <dbReference type="EMBL" id="OTG27714.1"/>
    </source>
</evidence>
<gene>
    <name evidence="3" type="ORF">HannXRQ_Chr04g0103031</name>
</gene>
<accession>A0A251UX75</accession>
<dbReference type="Proteomes" id="UP000215914">
    <property type="component" value="Chromosome 4"/>
</dbReference>